<keyword evidence="3" id="KW-0411">Iron-sulfur</keyword>
<dbReference type="GO" id="GO:0051537">
    <property type="term" value="F:2 iron, 2 sulfur cluster binding"/>
    <property type="evidence" value="ECO:0007669"/>
    <property type="project" value="UniProtKB-KW"/>
</dbReference>
<keyword evidence="2" id="KW-0479">Metal-binding</keyword>
<dbReference type="CDD" id="cd06217">
    <property type="entry name" value="FNR_iron_sulfur_binding_3"/>
    <property type="match status" value="1"/>
</dbReference>
<keyword evidence="2" id="KW-0408">Iron</keyword>
<evidence type="ECO:0000313" key="7">
    <source>
        <dbReference type="Proteomes" id="UP000198546"/>
    </source>
</evidence>
<dbReference type="InterPro" id="IPR017927">
    <property type="entry name" value="FAD-bd_FR_type"/>
</dbReference>
<dbReference type="STRING" id="675864.SAMN04489747_3114"/>
<evidence type="ECO:0000256" key="2">
    <source>
        <dbReference type="ARBA" id="ARBA00022714"/>
    </source>
</evidence>
<evidence type="ECO:0000256" key="1">
    <source>
        <dbReference type="ARBA" id="ARBA00001974"/>
    </source>
</evidence>
<dbReference type="InterPro" id="IPR001433">
    <property type="entry name" value="OxRdtase_FAD/NAD-bd"/>
</dbReference>
<name>A0A1G7C1P9_9ACTN</name>
<keyword evidence="7" id="KW-1185">Reference proteome</keyword>
<dbReference type="SUPFAM" id="SSF63380">
    <property type="entry name" value="Riboflavin synthase domain-like"/>
    <property type="match status" value="1"/>
</dbReference>
<dbReference type="GO" id="GO:0016491">
    <property type="term" value="F:oxidoreductase activity"/>
    <property type="evidence" value="ECO:0007669"/>
    <property type="project" value="InterPro"/>
</dbReference>
<dbReference type="Proteomes" id="UP000198546">
    <property type="component" value="Chromosome i"/>
</dbReference>
<dbReference type="InterPro" id="IPR008333">
    <property type="entry name" value="Cbr1-like_FAD-bd_dom"/>
</dbReference>
<dbReference type="InterPro" id="IPR017938">
    <property type="entry name" value="Riboflavin_synthase-like_b-brl"/>
</dbReference>
<evidence type="ECO:0000256" key="4">
    <source>
        <dbReference type="SAM" id="MobiDB-lite"/>
    </source>
</evidence>
<dbReference type="SUPFAM" id="SSF52343">
    <property type="entry name" value="Ferredoxin reductase-like, C-terminal NADP-linked domain"/>
    <property type="match status" value="1"/>
</dbReference>
<gene>
    <name evidence="6" type="ORF">SAMN04489747_3114</name>
</gene>
<evidence type="ECO:0000259" key="5">
    <source>
        <dbReference type="PROSITE" id="PS51384"/>
    </source>
</evidence>
<keyword evidence="2" id="KW-0001">2Fe-2S</keyword>
<dbReference type="EMBL" id="LT629688">
    <property type="protein sequence ID" value="SDE32355.1"/>
    <property type="molecule type" value="Genomic_DNA"/>
</dbReference>
<dbReference type="AlphaFoldDB" id="A0A1G7C1P9"/>
<dbReference type="Pfam" id="PF00970">
    <property type="entry name" value="FAD_binding_6"/>
    <property type="match status" value="1"/>
</dbReference>
<evidence type="ECO:0000313" key="6">
    <source>
        <dbReference type="EMBL" id="SDE32355.1"/>
    </source>
</evidence>
<proteinExistence type="predicted"/>
<dbReference type="Gene3D" id="2.40.30.10">
    <property type="entry name" value="Translation factors"/>
    <property type="match status" value="1"/>
</dbReference>
<accession>A0A1G7C1P9</accession>
<dbReference type="InterPro" id="IPR039261">
    <property type="entry name" value="FNR_nucleotide-bd"/>
</dbReference>
<reference evidence="6 7" key="1">
    <citation type="submission" date="2016-10" db="EMBL/GenBank/DDBJ databases">
        <authorList>
            <person name="de Groot N.N."/>
        </authorList>
    </citation>
    <scope>NUCLEOTIDE SEQUENCE [LARGE SCALE GENOMIC DNA]</scope>
    <source>
        <strain evidence="6 7">MON 2.2</strain>
    </source>
</reference>
<protein>
    <submittedName>
        <fullName evidence="6">Ferredoxin-NADP reductase</fullName>
    </submittedName>
</protein>
<dbReference type="Gene3D" id="3.40.50.80">
    <property type="entry name" value="Nucleotide-binding domain of ferredoxin-NADP reductase (FNR) module"/>
    <property type="match status" value="1"/>
</dbReference>
<dbReference type="PRINTS" id="PR00410">
    <property type="entry name" value="PHEHYDRXLASE"/>
</dbReference>
<dbReference type="PROSITE" id="PS51384">
    <property type="entry name" value="FAD_FR"/>
    <property type="match status" value="1"/>
</dbReference>
<organism evidence="6 7">
    <name type="scientific">Auraticoccus monumenti</name>
    <dbReference type="NCBI Taxonomy" id="675864"/>
    <lineage>
        <taxon>Bacteria</taxon>
        <taxon>Bacillati</taxon>
        <taxon>Actinomycetota</taxon>
        <taxon>Actinomycetes</taxon>
        <taxon>Propionibacteriales</taxon>
        <taxon>Propionibacteriaceae</taxon>
        <taxon>Auraticoccus</taxon>
    </lineage>
</organism>
<dbReference type="InterPro" id="IPR050415">
    <property type="entry name" value="MRET"/>
</dbReference>
<sequence>MTGAASPLSASPDPGSRHPPGSELPRLRPIRWLRARLVDSRWETADARTLVLDVPGWAGHRAGQHVDTKLTAANGYSAQRSYSIASVGAPDRLELTVQSVPGGEVSPYLVHTLAVGDELELRGPIGGWFRWTEDLPDPVLLVGGGSGVVPLMAMLRQRVRTGVDVPFHLLYSARTPEHVYYARELDQIERDVEGVRVQRVLTRSAAPDGSRAPGRLQHPDVPAVAQSPNHPARVYVCGPSAFVEHVTQLLLARGHAEHDIRTERFGPTGG</sequence>
<feature type="region of interest" description="Disordered" evidence="4">
    <location>
        <begin position="1"/>
        <end position="25"/>
    </location>
</feature>
<dbReference type="PANTHER" id="PTHR47354:SF5">
    <property type="entry name" value="PROTEIN RFBI"/>
    <property type="match status" value="1"/>
</dbReference>
<feature type="domain" description="FAD-binding FR-type" evidence="5">
    <location>
        <begin position="30"/>
        <end position="131"/>
    </location>
</feature>
<dbReference type="Pfam" id="PF00175">
    <property type="entry name" value="NAD_binding_1"/>
    <property type="match status" value="1"/>
</dbReference>
<dbReference type="PANTHER" id="PTHR47354">
    <property type="entry name" value="NADH OXIDOREDUCTASE HCR"/>
    <property type="match status" value="1"/>
</dbReference>
<comment type="cofactor">
    <cofactor evidence="1">
        <name>FAD</name>
        <dbReference type="ChEBI" id="CHEBI:57692"/>
    </cofactor>
</comment>
<evidence type="ECO:0000256" key="3">
    <source>
        <dbReference type="ARBA" id="ARBA00023014"/>
    </source>
</evidence>